<accession>A0A7W4IKB8</accession>
<dbReference type="GO" id="GO:0046677">
    <property type="term" value="P:response to antibiotic"/>
    <property type="evidence" value="ECO:0007669"/>
    <property type="project" value="UniProtKB-UniRule"/>
</dbReference>
<evidence type="ECO:0000256" key="1">
    <source>
        <dbReference type="ARBA" id="ARBA00001526"/>
    </source>
</evidence>
<dbReference type="Proteomes" id="UP000561077">
    <property type="component" value="Unassembled WGS sequence"/>
</dbReference>
<comment type="similarity">
    <text evidence="2 6">Belongs to the class-A beta-lactamase family.</text>
</comment>
<keyword evidence="7" id="KW-0732">Signal</keyword>
<dbReference type="InterPro" id="IPR012338">
    <property type="entry name" value="Beta-lactam/transpept-like"/>
</dbReference>
<dbReference type="AlphaFoldDB" id="A0A7W4IKB8"/>
<sequence>MRMRRRDLLRSVPVLLVSPACARAPAEGAIAAYERATGGRVGVFALNIASGKRFAWRQSERFVMCSTFKASLAACVLARVDRGDADLDEVIAFTAADIGGMYAPVAKENLGRGAMSVREMCAGAVEFSDNVCANKLLTRIGGPAALTRFWRSIGDDVTRLDDVEPFLNRTPLGGVRNTTTPLAMAGIARRLVLGDVLSEGSRAMLKTWLVDCQTGKNRLRAGLPGQWVVGDKTGNNGKDAAGDIAIAWPGVGGPIVMVVYTRGGAPDDAQFAALFAGIGRHVAATLS</sequence>
<evidence type="ECO:0000256" key="5">
    <source>
        <dbReference type="ARBA" id="ARBA00023251"/>
    </source>
</evidence>
<evidence type="ECO:0000256" key="7">
    <source>
        <dbReference type="SAM" id="SignalP"/>
    </source>
</evidence>
<evidence type="ECO:0000313" key="12">
    <source>
        <dbReference type="Proteomes" id="UP000561077"/>
    </source>
</evidence>
<comment type="catalytic activity">
    <reaction evidence="1 6">
        <text>a beta-lactam + H2O = a substituted beta-amino acid</text>
        <dbReference type="Rhea" id="RHEA:20401"/>
        <dbReference type="ChEBI" id="CHEBI:15377"/>
        <dbReference type="ChEBI" id="CHEBI:35627"/>
        <dbReference type="ChEBI" id="CHEBI:140347"/>
        <dbReference type="EC" id="3.5.2.6"/>
    </reaction>
</comment>
<feature type="chain" id="PRO_5031297947" description="Beta-lactamase" evidence="7">
    <location>
        <begin position="23"/>
        <end position="287"/>
    </location>
</feature>
<evidence type="ECO:0000256" key="2">
    <source>
        <dbReference type="ARBA" id="ARBA00009009"/>
    </source>
</evidence>
<dbReference type="PANTHER" id="PTHR35333:SF3">
    <property type="entry name" value="BETA-LACTAMASE-TYPE TRANSPEPTIDASE FOLD CONTAINING PROTEIN"/>
    <property type="match status" value="1"/>
</dbReference>
<dbReference type="EC" id="3.5.2.6" evidence="3 6"/>
<keyword evidence="4 6" id="KW-0378">Hydrolase</keyword>
<organism evidence="9 12">
    <name type="scientific">Gluconacetobacter dulcium</name>
    <dbReference type="NCBI Taxonomy" id="2729096"/>
    <lineage>
        <taxon>Bacteria</taxon>
        <taxon>Pseudomonadati</taxon>
        <taxon>Pseudomonadota</taxon>
        <taxon>Alphaproteobacteria</taxon>
        <taxon>Acetobacterales</taxon>
        <taxon>Acetobacteraceae</taxon>
        <taxon>Gluconacetobacter</taxon>
    </lineage>
</organism>
<dbReference type="InterPro" id="IPR000871">
    <property type="entry name" value="Beta-lactam_class-A"/>
</dbReference>
<dbReference type="EMBL" id="JABEQN010000007">
    <property type="protein sequence ID" value="MBB2193490.1"/>
    <property type="molecule type" value="Genomic_DNA"/>
</dbReference>
<evidence type="ECO:0000313" key="9">
    <source>
        <dbReference type="EMBL" id="MBB2164440.1"/>
    </source>
</evidence>
<evidence type="ECO:0000313" key="11">
    <source>
        <dbReference type="Proteomes" id="UP000540490"/>
    </source>
</evidence>
<feature type="domain" description="Beta-lactamase class A catalytic" evidence="8">
    <location>
        <begin position="42"/>
        <end position="261"/>
    </location>
</feature>
<dbReference type="EMBL" id="JABEQO010000007">
    <property type="protein sequence ID" value="MBB2164440.1"/>
    <property type="molecule type" value="Genomic_DNA"/>
</dbReference>
<gene>
    <name evidence="9" type="primary">bla</name>
    <name evidence="10" type="ORF">HLH25_07510</name>
    <name evidence="9" type="ORF">HLH26_07780</name>
</gene>
<dbReference type="PRINTS" id="PR00118">
    <property type="entry name" value="BLACTAMASEA"/>
</dbReference>
<dbReference type="NCBIfam" id="NF033103">
    <property type="entry name" value="bla_class_A"/>
    <property type="match status" value="1"/>
</dbReference>
<comment type="caution">
    <text evidence="9">The sequence shown here is derived from an EMBL/GenBank/DDBJ whole genome shotgun (WGS) entry which is preliminary data.</text>
</comment>
<protein>
    <recommendedName>
        <fullName evidence="3 6">Beta-lactamase</fullName>
        <ecNumber evidence="3 6">3.5.2.6</ecNumber>
    </recommendedName>
</protein>
<dbReference type="Pfam" id="PF13354">
    <property type="entry name" value="Beta-lactamase2"/>
    <property type="match status" value="1"/>
</dbReference>
<dbReference type="InterPro" id="IPR045155">
    <property type="entry name" value="Beta-lactam_cat"/>
</dbReference>
<dbReference type="Proteomes" id="UP000540490">
    <property type="component" value="Unassembled WGS sequence"/>
</dbReference>
<evidence type="ECO:0000259" key="8">
    <source>
        <dbReference type="Pfam" id="PF13354"/>
    </source>
</evidence>
<name>A0A7W4IKB8_9PROT</name>
<evidence type="ECO:0000256" key="3">
    <source>
        <dbReference type="ARBA" id="ARBA00012865"/>
    </source>
</evidence>
<keyword evidence="11" id="KW-1185">Reference proteome</keyword>
<dbReference type="PANTHER" id="PTHR35333">
    <property type="entry name" value="BETA-LACTAMASE"/>
    <property type="match status" value="1"/>
</dbReference>
<dbReference type="PROSITE" id="PS00146">
    <property type="entry name" value="BETA_LACTAMASE_A"/>
    <property type="match status" value="1"/>
</dbReference>
<dbReference type="GO" id="GO:0008800">
    <property type="term" value="F:beta-lactamase activity"/>
    <property type="evidence" value="ECO:0007669"/>
    <property type="project" value="UniProtKB-UniRule"/>
</dbReference>
<evidence type="ECO:0000256" key="6">
    <source>
        <dbReference type="RuleBase" id="RU361140"/>
    </source>
</evidence>
<keyword evidence="5 6" id="KW-0046">Antibiotic resistance</keyword>
<proteinExistence type="inferred from homology"/>
<dbReference type="InterPro" id="IPR023650">
    <property type="entry name" value="Beta-lactam_class-A_AS"/>
</dbReference>
<evidence type="ECO:0000313" key="10">
    <source>
        <dbReference type="EMBL" id="MBB2193490.1"/>
    </source>
</evidence>
<dbReference type="GO" id="GO:0030655">
    <property type="term" value="P:beta-lactam antibiotic catabolic process"/>
    <property type="evidence" value="ECO:0007669"/>
    <property type="project" value="InterPro"/>
</dbReference>
<evidence type="ECO:0000256" key="4">
    <source>
        <dbReference type="ARBA" id="ARBA00022801"/>
    </source>
</evidence>
<dbReference type="Gene3D" id="3.40.710.10">
    <property type="entry name" value="DD-peptidase/beta-lactamase superfamily"/>
    <property type="match status" value="1"/>
</dbReference>
<feature type="signal peptide" evidence="7">
    <location>
        <begin position="1"/>
        <end position="22"/>
    </location>
</feature>
<dbReference type="SUPFAM" id="SSF56601">
    <property type="entry name" value="beta-lactamase/transpeptidase-like"/>
    <property type="match status" value="1"/>
</dbReference>
<reference evidence="11 12" key="1">
    <citation type="submission" date="2020-04" db="EMBL/GenBank/DDBJ databases">
        <title>Description of novel Gluconacetobacter.</title>
        <authorList>
            <person name="Sombolestani A."/>
        </authorList>
    </citation>
    <scope>NUCLEOTIDE SEQUENCE [LARGE SCALE GENOMIC DNA]</scope>
    <source>
        <strain evidence="10 11">LMG 1728</strain>
        <strain evidence="9 12">LMG 1731</strain>
    </source>
</reference>